<dbReference type="InterPro" id="IPR002734">
    <property type="entry name" value="RibDG_C"/>
</dbReference>
<dbReference type="SUPFAM" id="SSF53597">
    <property type="entry name" value="Dihydrofolate reductase-like"/>
    <property type="match status" value="1"/>
</dbReference>
<feature type="domain" description="Bacterial bifunctional deaminase-reductase C-terminal" evidence="1">
    <location>
        <begin position="3"/>
        <end position="181"/>
    </location>
</feature>
<dbReference type="PANTHER" id="PTHR38011:SF12">
    <property type="entry name" value="BIFUNCTIONAL DEAMINASE-REDUCTASE DOMAIN PROTEIN"/>
    <property type="match status" value="1"/>
</dbReference>
<gene>
    <name evidence="2" type="ORF">BLA27_14020</name>
</gene>
<accession>A0A1J6I4R4</accession>
<reference evidence="2 3" key="1">
    <citation type="submission" date="2016-10" db="EMBL/GenBank/DDBJ databases">
        <title>The Draft Genome Sequence of the Potato Rhizosphere Bacteria Ochrobactrum sp. IPA7.2.</title>
        <authorList>
            <person name="Gogoleva N.E."/>
            <person name="Khlopko Y.A."/>
            <person name="Burygin G.L."/>
            <person name="Plotnikov A.O."/>
        </authorList>
    </citation>
    <scope>NUCLEOTIDE SEQUENCE [LARGE SCALE GENOMIC DNA]</scope>
    <source>
        <strain evidence="2 3">IPA7.2</strain>
    </source>
</reference>
<dbReference type="GO" id="GO:0009231">
    <property type="term" value="P:riboflavin biosynthetic process"/>
    <property type="evidence" value="ECO:0007669"/>
    <property type="project" value="InterPro"/>
</dbReference>
<evidence type="ECO:0000259" key="1">
    <source>
        <dbReference type="Pfam" id="PF01872"/>
    </source>
</evidence>
<dbReference type="GO" id="GO:0008703">
    <property type="term" value="F:5-amino-6-(5-phosphoribosylamino)uracil reductase activity"/>
    <property type="evidence" value="ECO:0007669"/>
    <property type="project" value="InterPro"/>
</dbReference>
<dbReference type="OrthoDB" id="9782335at2"/>
<dbReference type="Pfam" id="PF01872">
    <property type="entry name" value="RibD_C"/>
    <property type="match status" value="1"/>
</dbReference>
<dbReference type="InterPro" id="IPR050765">
    <property type="entry name" value="Riboflavin_Biosynth_HTPR"/>
</dbReference>
<protein>
    <recommendedName>
        <fullName evidence="1">Bacterial bifunctional deaminase-reductase C-terminal domain-containing protein</fullName>
    </recommendedName>
</protein>
<sequence length="190" mass="20218">MGKIIYDVSISLDGFIAATGMTVDEGLGVGGEVLHDWYLAGEEIRGRPVVEYYDVGAFIAGRRTYDNSIKWWGAKGHAAGPTVIVSHSVPEYVPGNGAYIFVDTIAAALDAARMGAGGKDVRVMGGNIAGQFLQTGLLDEIAIHLTPVLFGRGLPLFGEGALELGSHVKLRQIEVISTGVAMHLFYQVNK</sequence>
<evidence type="ECO:0000313" key="3">
    <source>
        <dbReference type="Proteomes" id="UP000182985"/>
    </source>
</evidence>
<dbReference type="EMBL" id="MOEC01000013">
    <property type="protein sequence ID" value="OIS92806.1"/>
    <property type="molecule type" value="Genomic_DNA"/>
</dbReference>
<name>A0A1J6I4R4_9HYPH</name>
<dbReference type="Proteomes" id="UP000182985">
    <property type="component" value="Unassembled WGS sequence"/>
</dbReference>
<dbReference type="InterPro" id="IPR024072">
    <property type="entry name" value="DHFR-like_dom_sf"/>
</dbReference>
<organism evidence="2 3">
    <name type="scientific">Brucella cytisi</name>
    <dbReference type="NCBI Taxonomy" id="407152"/>
    <lineage>
        <taxon>Bacteria</taxon>
        <taxon>Pseudomonadati</taxon>
        <taxon>Pseudomonadota</taxon>
        <taxon>Alphaproteobacteria</taxon>
        <taxon>Hyphomicrobiales</taxon>
        <taxon>Brucellaceae</taxon>
        <taxon>Brucella/Ochrobactrum group</taxon>
        <taxon>Brucella</taxon>
    </lineage>
</organism>
<comment type="caution">
    <text evidence="2">The sequence shown here is derived from an EMBL/GenBank/DDBJ whole genome shotgun (WGS) entry which is preliminary data.</text>
</comment>
<proteinExistence type="predicted"/>
<dbReference type="Gene3D" id="3.40.430.10">
    <property type="entry name" value="Dihydrofolate Reductase, subunit A"/>
    <property type="match status" value="1"/>
</dbReference>
<dbReference type="PANTHER" id="PTHR38011">
    <property type="entry name" value="DIHYDROFOLATE REDUCTASE FAMILY PROTEIN (AFU_ORTHOLOGUE AFUA_8G06820)"/>
    <property type="match status" value="1"/>
</dbReference>
<keyword evidence="3" id="KW-1185">Reference proteome</keyword>
<dbReference type="RefSeq" id="WP_071632274.1">
    <property type="nucleotide sequence ID" value="NZ_MOEC01000013.1"/>
</dbReference>
<evidence type="ECO:0000313" key="2">
    <source>
        <dbReference type="EMBL" id="OIS92806.1"/>
    </source>
</evidence>
<dbReference type="AlphaFoldDB" id="A0A1J6I4R4"/>